<feature type="region of interest" description="Disordered" evidence="1">
    <location>
        <begin position="1"/>
        <end position="20"/>
    </location>
</feature>
<dbReference type="SUPFAM" id="SSF109709">
    <property type="entry name" value="KorB DNA-binding domain-like"/>
    <property type="match status" value="1"/>
</dbReference>
<dbReference type="AlphaFoldDB" id="A0A9X2E5B9"/>
<dbReference type="PANTHER" id="PTHR33375">
    <property type="entry name" value="CHROMOSOME-PARTITIONING PROTEIN PARB-RELATED"/>
    <property type="match status" value="1"/>
</dbReference>
<dbReference type="InterPro" id="IPR050336">
    <property type="entry name" value="Chromosome_partition/occlusion"/>
</dbReference>
<comment type="caution">
    <text evidence="2">The sequence shown here is derived from an EMBL/GenBank/DDBJ whole genome shotgun (WGS) entry which is preliminary data.</text>
</comment>
<proteinExistence type="predicted"/>
<reference evidence="2" key="1">
    <citation type="submission" date="2022-06" db="EMBL/GenBank/DDBJ databases">
        <title>Novel species in genus nocardia.</title>
        <authorList>
            <person name="Li F."/>
        </authorList>
    </citation>
    <scope>NUCLEOTIDE SEQUENCE</scope>
    <source>
        <strain evidence="2">CDC141</strain>
    </source>
</reference>
<evidence type="ECO:0000256" key="1">
    <source>
        <dbReference type="SAM" id="MobiDB-lite"/>
    </source>
</evidence>
<dbReference type="Gene3D" id="3.90.1530.10">
    <property type="entry name" value="Conserved hypothetical protein from pyrococcus furiosus pfu- 392566-001, ParB domain"/>
    <property type="match status" value="1"/>
</dbReference>
<evidence type="ECO:0000313" key="2">
    <source>
        <dbReference type="EMBL" id="MCM6774524.1"/>
    </source>
</evidence>
<dbReference type="GO" id="GO:0007059">
    <property type="term" value="P:chromosome segregation"/>
    <property type="evidence" value="ECO:0007669"/>
    <property type="project" value="TreeGrafter"/>
</dbReference>
<dbReference type="EMBL" id="JAMRXG010000005">
    <property type="protein sequence ID" value="MCM6774524.1"/>
    <property type="molecule type" value="Genomic_DNA"/>
</dbReference>
<evidence type="ECO:0008006" key="4">
    <source>
        <dbReference type="Google" id="ProtNLM"/>
    </source>
</evidence>
<dbReference type="RefSeq" id="WP_251912200.1">
    <property type="nucleotide sequence ID" value="NZ_JAMRXG010000005.1"/>
</dbReference>
<gene>
    <name evidence="2" type="ORF">NDR86_13670</name>
</gene>
<sequence length="562" mass="61526">MGSPETTTATAVLDPPAGEDPAEIIDAAHVPTDPATTAGGEELLTPGGWPTVEAVRIDPAELVIGENVRKTFLLDDYPEDKESIREFGVLVPICAERQPDGSLHVWEGQIRTLIALEVGIEKVPVWVSVRDTTVPDNEHRIRTMLRQLNANHRRIPMTRADDAAAVALMLDLGASVTRVAKGLQRKRSRVKAQAAIGKSPTAQRMLDDGYSLEHLQLIADYENLGDTDAVARLETEPSWRVSMTAHRIAVERATERARLQASLLYGALGFGVLTGEPSTAGVAPEFIPPELLETDTGDAVTEDTIYGDAERWLVYVDVDEDADIVDRETGELVDPDSVDWNTSDDSELEPAQGMRHADSVERRDRWTPIYFMPADQLDGSGLRMRPFEPVDGALLDHATDAAADREAARIARRRVRKLNERGLAAKERREKAVAELLRAAAPPPQAAAFVARALVRDHQLLSRCHAQPTARELLGIRNSVTGLTDAAEQSTADRAWVIVLGLVLGALESRIDKTLWRYKSTAVQDYLRFLAGLDEPLTYHLDEVEQAAAGLLDADSIDIDAA</sequence>
<feature type="compositionally biased region" description="Acidic residues" evidence="1">
    <location>
        <begin position="333"/>
        <end position="348"/>
    </location>
</feature>
<feature type="region of interest" description="Disordered" evidence="1">
    <location>
        <begin position="333"/>
        <end position="359"/>
    </location>
</feature>
<dbReference type="SUPFAM" id="SSF110849">
    <property type="entry name" value="ParB/Sulfiredoxin"/>
    <property type="match status" value="1"/>
</dbReference>
<dbReference type="GO" id="GO:0045881">
    <property type="term" value="P:positive regulation of sporulation resulting in formation of a cellular spore"/>
    <property type="evidence" value="ECO:0007669"/>
    <property type="project" value="TreeGrafter"/>
</dbReference>
<accession>A0A9X2E5B9</accession>
<feature type="compositionally biased region" description="Polar residues" evidence="1">
    <location>
        <begin position="1"/>
        <end position="10"/>
    </location>
</feature>
<dbReference type="GO" id="GO:0005694">
    <property type="term" value="C:chromosome"/>
    <property type="evidence" value="ECO:0007669"/>
    <property type="project" value="TreeGrafter"/>
</dbReference>
<dbReference type="InterPro" id="IPR036086">
    <property type="entry name" value="ParB/Sulfiredoxin_sf"/>
</dbReference>
<dbReference type="PANTHER" id="PTHR33375:SF1">
    <property type="entry name" value="CHROMOSOME-PARTITIONING PROTEIN PARB-RELATED"/>
    <property type="match status" value="1"/>
</dbReference>
<evidence type="ECO:0000313" key="3">
    <source>
        <dbReference type="Proteomes" id="UP001139157"/>
    </source>
</evidence>
<protein>
    <recommendedName>
        <fullName evidence="4">ParB family chromosome partitioning protein</fullName>
    </recommendedName>
</protein>
<keyword evidence="3" id="KW-1185">Reference proteome</keyword>
<name>A0A9X2E5B9_9NOCA</name>
<dbReference type="Proteomes" id="UP001139157">
    <property type="component" value="Unassembled WGS sequence"/>
</dbReference>
<organism evidence="2 3">
    <name type="scientific">Nocardia pulmonis</name>
    <dbReference type="NCBI Taxonomy" id="2951408"/>
    <lineage>
        <taxon>Bacteria</taxon>
        <taxon>Bacillati</taxon>
        <taxon>Actinomycetota</taxon>
        <taxon>Actinomycetes</taxon>
        <taxon>Mycobacteriales</taxon>
        <taxon>Nocardiaceae</taxon>
        <taxon>Nocardia</taxon>
    </lineage>
</organism>